<dbReference type="GO" id="GO:0016787">
    <property type="term" value="F:hydrolase activity"/>
    <property type="evidence" value="ECO:0007669"/>
    <property type="project" value="UniProtKB-KW"/>
</dbReference>
<evidence type="ECO:0000259" key="1">
    <source>
        <dbReference type="Pfam" id="PF12146"/>
    </source>
</evidence>
<name>A0A397TKA3_9GLOM</name>
<organism evidence="2 3">
    <name type="scientific">Glomus cerebriforme</name>
    <dbReference type="NCBI Taxonomy" id="658196"/>
    <lineage>
        <taxon>Eukaryota</taxon>
        <taxon>Fungi</taxon>
        <taxon>Fungi incertae sedis</taxon>
        <taxon>Mucoromycota</taxon>
        <taxon>Glomeromycotina</taxon>
        <taxon>Glomeromycetes</taxon>
        <taxon>Glomerales</taxon>
        <taxon>Glomeraceae</taxon>
        <taxon>Glomus</taxon>
    </lineage>
</organism>
<dbReference type="PANTHER" id="PTHR42886:SF53">
    <property type="entry name" value="ALPHA_BETA-HYDROLASES SUPERFAMILY PROTEIN"/>
    <property type="match status" value="1"/>
</dbReference>
<dbReference type="AlphaFoldDB" id="A0A397TKA3"/>
<dbReference type="Proteomes" id="UP000265703">
    <property type="component" value="Unassembled WGS sequence"/>
</dbReference>
<evidence type="ECO:0000313" key="3">
    <source>
        <dbReference type="Proteomes" id="UP000265703"/>
    </source>
</evidence>
<dbReference type="Gene3D" id="3.40.50.1820">
    <property type="entry name" value="alpha/beta hydrolase"/>
    <property type="match status" value="1"/>
</dbReference>
<sequence length="268" mass="30460">MQETIFDVDTGKGFNLSAALYLKPNVPDEGIVIMCHGLLNNRFSKTLLGIIEGISYHALSVDFQGNGLSGGTTSYGNNEEEVENIRCIVSYVRKKLNRKVLCICGHSKGAADVLLYASKYNDVPLIVSLSARYDHTQIPPNRFTPEQFEELQRKGSFVWVKYDNREYVIRQEDIKQITSLDMSVVKNIDKQKIRVLTVHGSKDKVIPVEDAYIFDKLLGPEPYHKLVIVQDAGHLYYDNMNHQKIMVEAINSWLDENKSWSLNESSDI</sequence>
<accession>A0A397TKA3</accession>
<dbReference type="OrthoDB" id="9988524at2759"/>
<dbReference type="Pfam" id="PF12146">
    <property type="entry name" value="Hydrolase_4"/>
    <property type="match status" value="1"/>
</dbReference>
<proteinExistence type="predicted"/>
<dbReference type="SUPFAM" id="SSF53474">
    <property type="entry name" value="alpha/beta-Hydrolases"/>
    <property type="match status" value="1"/>
</dbReference>
<keyword evidence="3" id="KW-1185">Reference proteome</keyword>
<reference evidence="2 3" key="1">
    <citation type="submission" date="2018-06" db="EMBL/GenBank/DDBJ databases">
        <title>Comparative genomics reveals the genomic features of Rhizophagus irregularis, R. cerebriforme, R. diaphanum and Gigaspora rosea, and their symbiotic lifestyle signature.</title>
        <authorList>
            <person name="Morin E."/>
            <person name="San Clemente H."/>
            <person name="Chen E.C.H."/>
            <person name="De La Providencia I."/>
            <person name="Hainaut M."/>
            <person name="Kuo A."/>
            <person name="Kohler A."/>
            <person name="Murat C."/>
            <person name="Tang N."/>
            <person name="Roy S."/>
            <person name="Loubradou J."/>
            <person name="Henrissat B."/>
            <person name="Grigoriev I.V."/>
            <person name="Corradi N."/>
            <person name="Roux C."/>
            <person name="Martin F.M."/>
        </authorList>
    </citation>
    <scope>NUCLEOTIDE SEQUENCE [LARGE SCALE GENOMIC DNA]</scope>
    <source>
        <strain evidence="2 3">DAOM 227022</strain>
    </source>
</reference>
<dbReference type="STRING" id="658196.A0A397TKA3"/>
<protein>
    <submittedName>
        <fullName evidence="2">Alpha/Beta hydrolase protein</fullName>
    </submittedName>
</protein>
<feature type="domain" description="Serine aminopeptidase S33" evidence="1">
    <location>
        <begin position="29"/>
        <end position="133"/>
    </location>
</feature>
<dbReference type="InterPro" id="IPR029058">
    <property type="entry name" value="AB_hydrolase_fold"/>
</dbReference>
<dbReference type="EMBL" id="QKYT01000013">
    <property type="protein sequence ID" value="RIA98653.1"/>
    <property type="molecule type" value="Genomic_DNA"/>
</dbReference>
<gene>
    <name evidence="2" type="ORF">C1645_812534</name>
</gene>
<evidence type="ECO:0000313" key="2">
    <source>
        <dbReference type="EMBL" id="RIA98653.1"/>
    </source>
</evidence>
<keyword evidence="2" id="KW-0378">Hydrolase</keyword>
<comment type="caution">
    <text evidence="2">The sequence shown here is derived from an EMBL/GenBank/DDBJ whole genome shotgun (WGS) entry which is preliminary data.</text>
</comment>
<dbReference type="InterPro" id="IPR022742">
    <property type="entry name" value="Hydrolase_4"/>
</dbReference>
<dbReference type="PANTHER" id="PTHR42886">
    <property type="entry name" value="RE40534P-RELATED"/>
    <property type="match status" value="1"/>
</dbReference>